<gene>
    <name evidence="1" type="ORF">RBSWK_01544</name>
</gene>
<accession>L7CJW1</accession>
<organism evidence="1 2">
    <name type="scientific">Rhodopirellula baltica SWK14</name>
    <dbReference type="NCBI Taxonomy" id="993516"/>
    <lineage>
        <taxon>Bacteria</taxon>
        <taxon>Pseudomonadati</taxon>
        <taxon>Planctomycetota</taxon>
        <taxon>Planctomycetia</taxon>
        <taxon>Pirellulales</taxon>
        <taxon>Pirellulaceae</taxon>
        <taxon>Rhodopirellula</taxon>
    </lineage>
</organism>
<evidence type="ECO:0000313" key="1">
    <source>
        <dbReference type="EMBL" id="ELP34534.1"/>
    </source>
</evidence>
<dbReference type="EMBL" id="AMWG01000030">
    <property type="protein sequence ID" value="ELP34534.1"/>
    <property type="molecule type" value="Genomic_DNA"/>
</dbReference>
<evidence type="ECO:0000313" key="2">
    <source>
        <dbReference type="Proteomes" id="UP000010959"/>
    </source>
</evidence>
<proteinExistence type="predicted"/>
<name>L7CJW1_RHOBT</name>
<dbReference type="RefSeq" id="WP_007336733.1">
    <property type="nucleotide sequence ID" value="NZ_AMWG01000030.1"/>
</dbReference>
<reference evidence="1 2" key="1">
    <citation type="journal article" date="2013" name="Mar. Genomics">
        <title>Expression of sulfatases in Rhodopirellula baltica and the diversity of sulfatases in the genus Rhodopirellula.</title>
        <authorList>
            <person name="Wegner C.E."/>
            <person name="Richter-Heitmann T."/>
            <person name="Klindworth A."/>
            <person name="Klockow C."/>
            <person name="Richter M."/>
            <person name="Achstetter T."/>
            <person name="Glockner F.O."/>
            <person name="Harder J."/>
        </authorList>
    </citation>
    <scope>NUCLEOTIDE SEQUENCE [LARGE SCALE GENOMIC DNA]</scope>
    <source>
        <strain evidence="1 2">SWK14</strain>
    </source>
</reference>
<comment type="caution">
    <text evidence="1">The sequence shown here is derived from an EMBL/GenBank/DDBJ whole genome shotgun (WGS) entry which is preliminary data.</text>
</comment>
<dbReference type="Proteomes" id="UP000010959">
    <property type="component" value="Unassembled WGS sequence"/>
</dbReference>
<protein>
    <submittedName>
        <fullName evidence="1">Uncharacterized protein</fullName>
    </submittedName>
</protein>
<sequence>MTLQEQLAMSLANIPSQWRDEFTKMLAGKDPSRDFAAFYEADLDAQHEAENVLRLLAGTVFDSVSCDQVDEHLMQR</sequence>
<dbReference type="AlphaFoldDB" id="L7CJW1"/>
<dbReference type="PATRIC" id="fig|993516.3.peg.1638"/>